<reference evidence="1" key="1">
    <citation type="submission" date="2012-09" db="EMBL/GenBank/DDBJ databases">
        <authorList>
            <person name="Harkins D.M."/>
            <person name="Durkin A.S."/>
            <person name="Brinkac L.M."/>
            <person name="Selengut J.D."/>
            <person name="Sanka R."/>
            <person name="DePew J."/>
            <person name="Purushe J."/>
            <person name="Picardeau M."/>
            <person name="Werts C."/>
            <person name="Goarant C."/>
            <person name="Vinetz J.M."/>
            <person name="Sutton G.G."/>
            <person name="Nelson W.C."/>
            <person name="Fouts D.E."/>
        </authorList>
    </citation>
    <scope>NUCLEOTIDE SEQUENCE [LARGE SCALE GENOMIC DNA]</scope>
    <source>
        <strain evidence="1">200801926</strain>
    </source>
</reference>
<dbReference type="EMBL" id="AKWJ02000001">
    <property type="protein sequence ID" value="EKP15705.1"/>
    <property type="molecule type" value="Genomic_DNA"/>
</dbReference>
<organism evidence="1 2">
    <name type="scientific">Leptospira borgpetersenii str. 200801926</name>
    <dbReference type="NCBI Taxonomy" id="1193009"/>
    <lineage>
        <taxon>Bacteria</taxon>
        <taxon>Pseudomonadati</taxon>
        <taxon>Spirochaetota</taxon>
        <taxon>Spirochaetia</taxon>
        <taxon>Leptospirales</taxon>
        <taxon>Leptospiraceae</taxon>
        <taxon>Leptospira</taxon>
    </lineage>
</organism>
<protein>
    <submittedName>
        <fullName evidence="1">Uncharacterized protein</fullName>
    </submittedName>
</protein>
<sequence length="54" mass="5989">MGQRNVGYRKFSQDLQIWNRKGEIGIPISLGLGVGFQLVFVSNRTGMDVSALFS</sequence>
<dbReference type="Proteomes" id="UP000002837">
    <property type="component" value="Unassembled WGS sequence"/>
</dbReference>
<proteinExistence type="predicted"/>
<evidence type="ECO:0000313" key="1">
    <source>
        <dbReference type="EMBL" id="EKP15705.1"/>
    </source>
</evidence>
<name>A0ABP2S9W1_LEPBO</name>
<evidence type="ECO:0000313" key="2">
    <source>
        <dbReference type="Proteomes" id="UP000002837"/>
    </source>
</evidence>
<gene>
    <name evidence="1" type="ORF">LEP1GSC128_2765</name>
</gene>
<keyword evidence="2" id="KW-1185">Reference proteome</keyword>
<comment type="caution">
    <text evidence="1">The sequence shown here is derived from an EMBL/GenBank/DDBJ whole genome shotgun (WGS) entry which is preliminary data.</text>
</comment>
<dbReference type="RefSeq" id="WP_002757631.1">
    <property type="nucleotide sequence ID" value="NZ_AKWJ02000001.1"/>
</dbReference>
<accession>A0ABP2S9W1</accession>